<proteinExistence type="predicted"/>
<evidence type="ECO:0000313" key="1">
    <source>
        <dbReference type="EMBL" id="KAG2173164.1"/>
    </source>
</evidence>
<dbReference type="Proteomes" id="UP000654370">
    <property type="component" value="Unassembled WGS sequence"/>
</dbReference>
<comment type="caution">
    <text evidence="1">The sequence shown here is derived from an EMBL/GenBank/DDBJ whole genome shotgun (WGS) entry which is preliminary data.</text>
</comment>
<protein>
    <submittedName>
        <fullName evidence="1">Uncharacterized protein</fullName>
    </submittedName>
</protein>
<dbReference type="AlphaFoldDB" id="A0A8H7PGD3"/>
<dbReference type="EMBL" id="JAEPQZ010000015">
    <property type="protein sequence ID" value="KAG2173164.1"/>
    <property type="molecule type" value="Genomic_DNA"/>
</dbReference>
<accession>A0A8H7PGD3</accession>
<organism evidence="1 2">
    <name type="scientific">Mortierella isabellina</name>
    <name type="common">Filamentous fungus</name>
    <name type="synonym">Umbelopsis isabellina</name>
    <dbReference type="NCBI Taxonomy" id="91625"/>
    <lineage>
        <taxon>Eukaryota</taxon>
        <taxon>Fungi</taxon>
        <taxon>Fungi incertae sedis</taxon>
        <taxon>Mucoromycota</taxon>
        <taxon>Mucoromycotina</taxon>
        <taxon>Umbelopsidomycetes</taxon>
        <taxon>Umbelopsidales</taxon>
        <taxon>Umbelopsidaceae</taxon>
        <taxon>Umbelopsis</taxon>
    </lineage>
</organism>
<keyword evidence="2" id="KW-1185">Reference proteome</keyword>
<evidence type="ECO:0000313" key="2">
    <source>
        <dbReference type="Proteomes" id="UP000654370"/>
    </source>
</evidence>
<sequence>MPIATLPPYHGFDTTILALIFAHLPDTQTVSAFRASNKHLLSISQNPTCIAAHLIHQYGPLFALHALIELHSPLLQRYPKIPNRLLDLGAVYPKLLAQRVFQGFGAHKGLPPATINLLIQNADRLHTIIHTNEDDHLLLNGMLTHLAVTEQEFGDTHPGFIGMQQALLRELPGYYPLPGPEYYPDSRVQDRIWFLVSHAGHADIEHTIFKMAIYCPRALAVLGRSGFSVTEPLDVSLFMVRLIMFGLVYEKSHINVSLRLAVRQVVQKMVGSISPGILGEIIESLARINVDQKEDLDRILVVIDEEIVASSAALRPTLDGFYKQMKRRSWWLW</sequence>
<gene>
    <name evidence="1" type="ORF">INT43_004537</name>
</gene>
<dbReference type="OrthoDB" id="2338550at2759"/>
<reference evidence="1" key="1">
    <citation type="submission" date="2020-12" db="EMBL/GenBank/DDBJ databases">
        <title>Metabolic potential, ecology and presence of endohyphal bacteria is reflected in genomic diversity of Mucoromycotina.</title>
        <authorList>
            <person name="Muszewska A."/>
            <person name="Okrasinska A."/>
            <person name="Steczkiewicz K."/>
            <person name="Drgas O."/>
            <person name="Orlowska M."/>
            <person name="Perlinska-Lenart U."/>
            <person name="Aleksandrzak-Piekarczyk T."/>
            <person name="Szatraj K."/>
            <person name="Zielenkiewicz U."/>
            <person name="Pilsyk S."/>
            <person name="Malc E."/>
            <person name="Mieczkowski P."/>
            <person name="Kruszewska J.S."/>
            <person name="Biernat P."/>
            <person name="Pawlowska J."/>
        </authorList>
    </citation>
    <scope>NUCLEOTIDE SEQUENCE</scope>
    <source>
        <strain evidence="1">WA0000067209</strain>
    </source>
</reference>
<name>A0A8H7PGD3_MORIS</name>